<keyword evidence="2" id="KW-0472">Membrane</keyword>
<dbReference type="Pfam" id="PF09913">
    <property type="entry name" value="DUF2142"/>
    <property type="match status" value="1"/>
</dbReference>
<evidence type="ECO:0000313" key="4">
    <source>
        <dbReference type="Proteomes" id="UP001206924"/>
    </source>
</evidence>
<evidence type="ECO:0000256" key="1">
    <source>
        <dbReference type="SAM" id="MobiDB-lite"/>
    </source>
</evidence>
<dbReference type="InterPro" id="IPR018674">
    <property type="entry name" value="DUF2142_membrane"/>
</dbReference>
<keyword evidence="2" id="KW-1133">Transmembrane helix</keyword>
<proteinExistence type="predicted"/>
<keyword evidence="2" id="KW-0812">Transmembrane</keyword>
<organism evidence="3 4">
    <name type="scientific">Arthrobacter jinronghuae</name>
    <dbReference type="NCBI Taxonomy" id="2964609"/>
    <lineage>
        <taxon>Bacteria</taxon>
        <taxon>Bacillati</taxon>
        <taxon>Actinomycetota</taxon>
        <taxon>Actinomycetes</taxon>
        <taxon>Micrococcales</taxon>
        <taxon>Micrococcaceae</taxon>
        <taxon>Arthrobacter</taxon>
    </lineage>
</organism>
<feature type="transmembrane region" description="Helical" evidence="2">
    <location>
        <begin position="436"/>
        <end position="455"/>
    </location>
</feature>
<gene>
    <name evidence="3" type="ORF">NNX28_06115</name>
</gene>
<evidence type="ECO:0000313" key="3">
    <source>
        <dbReference type="EMBL" id="MCQ1949505.1"/>
    </source>
</evidence>
<name>A0ABT1NP45_9MICC</name>
<dbReference type="EMBL" id="JANFLP010000006">
    <property type="protein sequence ID" value="MCQ1949505.1"/>
    <property type="molecule type" value="Genomic_DNA"/>
</dbReference>
<feature type="compositionally biased region" description="Basic and acidic residues" evidence="1">
    <location>
        <begin position="467"/>
        <end position="484"/>
    </location>
</feature>
<feature type="region of interest" description="Disordered" evidence="1">
    <location>
        <begin position="462"/>
        <end position="484"/>
    </location>
</feature>
<dbReference type="Proteomes" id="UP001206924">
    <property type="component" value="Unassembled WGS sequence"/>
</dbReference>
<feature type="transmembrane region" description="Helical" evidence="2">
    <location>
        <begin position="182"/>
        <end position="198"/>
    </location>
</feature>
<reference evidence="3 4" key="1">
    <citation type="submission" date="2022-07" db="EMBL/GenBank/DDBJ databases">
        <title>Novel species in genus Arthrobacter.</title>
        <authorList>
            <person name="Liu Y."/>
        </authorList>
    </citation>
    <scope>NUCLEOTIDE SEQUENCE [LARGE SCALE GENOMIC DNA]</scope>
    <source>
        <strain evidence="4">zg-Y859</strain>
    </source>
</reference>
<feature type="transmembrane region" description="Helical" evidence="2">
    <location>
        <begin position="358"/>
        <end position="374"/>
    </location>
</feature>
<accession>A0ABT1NP45</accession>
<feature type="transmembrane region" description="Helical" evidence="2">
    <location>
        <begin position="235"/>
        <end position="252"/>
    </location>
</feature>
<feature type="transmembrane region" description="Helical" evidence="2">
    <location>
        <begin position="204"/>
        <end position="223"/>
    </location>
</feature>
<feature type="transmembrane region" description="Helical" evidence="2">
    <location>
        <begin position="386"/>
        <end position="408"/>
    </location>
</feature>
<feature type="transmembrane region" description="Helical" evidence="2">
    <location>
        <begin position="302"/>
        <end position="319"/>
    </location>
</feature>
<keyword evidence="4" id="KW-1185">Reference proteome</keyword>
<feature type="transmembrane region" description="Helical" evidence="2">
    <location>
        <begin position="101"/>
        <end position="121"/>
    </location>
</feature>
<sequence length="484" mass="51708">MSSYPDELAHVIKAAAVVNGQWHGQDSGGQGEEAVVDVPAYLQDYPKPPCFAFTPKVTADCTPEIGTATNDVQLTTSAGNYNPLYYSIVGLPSLVLAGDTAWYAMRLISVALTSLFAAASVSSILSLRRFRTTLAAFAVSCTPMVLYLTGGLNPQSLEIAATTAVFTATLAVMERSRNRENIRPYLVLLTVSAVVLANTRAVSLVWLALAVIAAVLLGGAGNLKMLLADRGVRMAGYICAAGSAVGLLWLLTAQTFQSLTGSGEQISKGQAFLTMLDRTFDYATAYIGMFGWLDTPAPNGVYAFWGFLMVGLAVAAACVRPASRLAGPALLLAAIVLLPPVMQSAVIGDVGYIWQGRYILPLVVPFLLACGYALRDVELSRTPFFARLRALLFWLAAGAQVYAFVYVLRRYTVGLARDANWLPMLQGPLWQPPAGWITWAVAYAAALAVAVVLLLRTLRAQSSGHPQDPEAANKDKESETLPCS</sequence>
<comment type="caution">
    <text evidence="3">The sequence shown here is derived from an EMBL/GenBank/DDBJ whole genome shotgun (WGS) entry which is preliminary data.</text>
</comment>
<evidence type="ECO:0000256" key="2">
    <source>
        <dbReference type="SAM" id="Phobius"/>
    </source>
</evidence>
<feature type="transmembrane region" description="Helical" evidence="2">
    <location>
        <begin position="326"/>
        <end position="346"/>
    </location>
</feature>
<protein>
    <submittedName>
        <fullName evidence="3">DUF2142 domain-containing protein</fullName>
    </submittedName>
</protein>